<sequence>MGTGINEVSLMASDKQCTLHGEDNNMMVEDDSQEAASVDVRYNVGVNSSFTAQNKVAKSGAQCDDDDSVTFFPEMESTFLKKKSKKDKRSWKGVSKEMESNSCENFGLSWGWVVNCITGGVQAYEFGGQRASKFGYNGSANVERNDEMETYIRIHFLRDFGVVAILRLVEVSESQLFFSFNGKV</sequence>
<protein>
    <submittedName>
        <fullName evidence="1">Uncharacterized protein</fullName>
    </submittedName>
</protein>
<dbReference type="EMBL" id="JBBPBN010000012">
    <property type="protein sequence ID" value="KAK9028099.1"/>
    <property type="molecule type" value="Genomic_DNA"/>
</dbReference>
<evidence type="ECO:0000313" key="1">
    <source>
        <dbReference type="EMBL" id="KAK9028099.1"/>
    </source>
</evidence>
<gene>
    <name evidence="1" type="ORF">V6N11_067913</name>
</gene>
<accession>A0ABR2ST30</accession>
<comment type="caution">
    <text evidence="1">The sequence shown here is derived from an EMBL/GenBank/DDBJ whole genome shotgun (WGS) entry which is preliminary data.</text>
</comment>
<keyword evidence="2" id="KW-1185">Reference proteome</keyword>
<dbReference type="Proteomes" id="UP001396334">
    <property type="component" value="Unassembled WGS sequence"/>
</dbReference>
<organism evidence="1 2">
    <name type="scientific">Hibiscus sabdariffa</name>
    <name type="common">roselle</name>
    <dbReference type="NCBI Taxonomy" id="183260"/>
    <lineage>
        <taxon>Eukaryota</taxon>
        <taxon>Viridiplantae</taxon>
        <taxon>Streptophyta</taxon>
        <taxon>Embryophyta</taxon>
        <taxon>Tracheophyta</taxon>
        <taxon>Spermatophyta</taxon>
        <taxon>Magnoliopsida</taxon>
        <taxon>eudicotyledons</taxon>
        <taxon>Gunneridae</taxon>
        <taxon>Pentapetalae</taxon>
        <taxon>rosids</taxon>
        <taxon>malvids</taxon>
        <taxon>Malvales</taxon>
        <taxon>Malvaceae</taxon>
        <taxon>Malvoideae</taxon>
        <taxon>Hibiscus</taxon>
    </lineage>
</organism>
<proteinExistence type="predicted"/>
<evidence type="ECO:0000313" key="2">
    <source>
        <dbReference type="Proteomes" id="UP001396334"/>
    </source>
</evidence>
<reference evidence="1 2" key="1">
    <citation type="journal article" date="2024" name="G3 (Bethesda)">
        <title>Genome assembly of Hibiscus sabdariffa L. provides insights into metabolisms of medicinal natural products.</title>
        <authorList>
            <person name="Kim T."/>
        </authorList>
    </citation>
    <scope>NUCLEOTIDE SEQUENCE [LARGE SCALE GENOMIC DNA]</scope>
    <source>
        <strain evidence="1">TK-2024</strain>
        <tissue evidence="1">Old leaves</tissue>
    </source>
</reference>
<name>A0ABR2ST30_9ROSI</name>